<dbReference type="Proteomes" id="UP001161247">
    <property type="component" value="Chromosome 6"/>
</dbReference>
<dbReference type="InterPro" id="IPR036047">
    <property type="entry name" value="F-box-like_dom_sf"/>
</dbReference>
<sequence>MENSIRSSRVWSQKLGKCSDGDVVGAAIPVGRLGGMGYQGRDFVVEFFNKVLIRNKCEAVQKFSLCWHHEYQPVQVKKWAKEAISRNIKMKIDAPAIEYLFLEGEASQKLSLEGLTSLREAELNLVHDWGEEVRSTNLMVELVESLHCAVEFLTLSYLTSAALKCATTRLSARFERLTKLSIELPYNGWNFLKDLLGCAMELKVLDLRSLSRCEEEHITCWKEPMCVPECPLYSLAFSISILTFGISHTVIDLFSPSPSSLGFSSANPVDGISELPDSILCYILSFIPTKFVVGTSVLSKRWKSMWTGVNTLDFDDDLLHNGSCYKEGEERPAFVEFVNNVLIQHKSETVQTFHPSWKNQCNPVQVERWMKDAIACNVKILDLHVQEPEDYEDYDGSEEIPIKIDAPALKHLFLQDHGSQKLSLQGLSSLSEAELDLGDRENCWGYDTDYTNAFVNVVQSVHCTEFLKLSLSTSAALNFSRTRFKSATFDRLSKLYIDCLCCGWRFLKDLLHCAKKLQVLEITKCSSHDKKHKPCWRKPREIPKCLLYRLDHVSLRGFQSLKDEVKLIKYILRHGSVMRKINVYSSAAANDFKTRYLILQGLLMFQLPRASSSCRIKHS</sequence>
<feature type="domain" description="FBD" evidence="1">
    <location>
        <begin position="544"/>
        <end position="619"/>
    </location>
</feature>
<gene>
    <name evidence="2" type="ORF">OLC1_LOCUS18075</name>
</gene>
<dbReference type="SMART" id="SM00579">
    <property type="entry name" value="FBD"/>
    <property type="match status" value="1"/>
</dbReference>
<dbReference type="PANTHER" id="PTHR31900">
    <property type="entry name" value="F-BOX/RNI SUPERFAMILY PROTEIN-RELATED"/>
    <property type="match status" value="1"/>
</dbReference>
<dbReference type="InterPro" id="IPR006566">
    <property type="entry name" value="FBD"/>
</dbReference>
<evidence type="ECO:0000313" key="2">
    <source>
        <dbReference type="EMBL" id="CAI9110409.1"/>
    </source>
</evidence>
<dbReference type="SUPFAM" id="SSF81383">
    <property type="entry name" value="F-box domain"/>
    <property type="match status" value="1"/>
</dbReference>
<name>A0AAV1DRI2_OLDCO</name>
<evidence type="ECO:0000313" key="3">
    <source>
        <dbReference type="Proteomes" id="UP001161247"/>
    </source>
</evidence>
<organism evidence="2 3">
    <name type="scientific">Oldenlandia corymbosa var. corymbosa</name>
    <dbReference type="NCBI Taxonomy" id="529605"/>
    <lineage>
        <taxon>Eukaryota</taxon>
        <taxon>Viridiplantae</taxon>
        <taxon>Streptophyta</taxon>
        <taxon>Embryophyta</taxon>
        <taxon>Tracheophyta</taxon>
        <taxon>Spermatophyta</taxon>
        <taxon>Magnoliopsida</taxon>
        <taxon>eudicotyledons</taxon>
        <taxon>Gunneridae</taxon>
        <taxon>Pentapetalae</taxon>
        <taxon>asterids</taxon>
        <taxon>lamiids</taxon>
        <taxon>Gentianales</taxon>
        <taxon>Rubiaceae</taxon>
        <taxon>Rubioideae</taxon>
        <taxon>Spermacoceae</taxon>
        <taxon>Hedyotis-Oldenlandia complex</taxon>
        <taxon>Oldenlandia</taxon>
    </lineage>
</organism>
<reference evidence="2" key="1">
    <citation type="submission" date="2023-03" db="EMBL/GenBank/DDBJ databases">
        <authorList>
            <person name="Julca I."/>
        </authorList>
    </citation>
    <scope>NUCLEOTIDE SEQUENCE</scope>
</reference>
<dbReference type="Pfam" id="PF08387">
    <property type="entry name" value="FBD"/>
    <property type="match status" value="1"/>
</dbReference>
<dbReference type="InterPro" id="IPR050232">
    <property type="entry name" value="FBL13/AtMIF1-like"/>
</dbReference>
<keyword evidence="3" id="KW-1185">Reference proteome</keyword>
<dbReference type="Gene3D" id="1.20.1280.50">
    <property type="match status" value="1"/>
</dbReference>
<dbReference type="Pfam" id="PF00646">
    <property type="entry name" value="F-box"/>
    <property type="match status" value="1"/>
</dbReference>
<accession>A0AAV1DRI2</accession>
<dbReference type="AlphaFoldDB" id="A0AAV1DRI2"/>
<dbReference type="InterPro" id="IPR053781">
    <property type="entry name" value="F-box_AtFBL13-like"/>
</dbReference>
<dbReference type="PANTHER" id="PTHR31900:SF30">
    <property type="entry name" value="SUPERFAMILY PROTEIN, PUTATIVE-RELATED"/>
    <property type="match status" value="1"/>
</dbReference>
<proteinExistence type="predicted"/>
<dbReference type="CDD" id="cd22160">
    <property type="entry name" value="F-box_AtFBL13-like"/>
    <property type="match status" value="1"/>
</dbReference>
<dbReference type="EMBL" id="OX459123">
    <property type="protein sequence ID" value="CAI9110409.1"/>
    <property type="molecule type" value="Genomic_DNA"/>
</dbReference>
<protein>
    <submittedName>
        <fullName evidence="2">OLC1v1010421C1</fullName>
    </submittedName>
</protein>
<dbReference type="InterPro" id="IPR001810">
    <property type="entry name" value="F-box_dom"/>
</dbReference>
<evidence type="ECO:0000259" key="1">
    <source>
        <dbReference type="SMART" id="SM00579"/>
    </source>
</evidence>